<accession>A0ABU5CNX8</accession>
<keyword evidence="2" id="KW-1185">Reference proteome</keyword>
<name>A0ABU5CNX8_9BACI</name>
<dbReference type="Proteomes" id="UP001275315">
    <property type="component" value="Unassembled WGS sequence"/>
</dbReference>
<evidence type="ECO:0008006" key="3">
    <source>
        <dbReference type="Google" id="ProtNLM"/>
    </source>
</evidence>
<evidence type="ECO:0000313" key="1">
    <source>
        <dbReference type="EMBL" id="MDY0408062.1"/>
    </source>
</evidence>
<proteinExistence type="predicted"/>
<organism evidence="1 2">
    <name type="scientific">Paracerasibacillus soli</name>
    <dbReference type="NCBI Taxonomy" id="480284"/>
    <lineage>
        <taxon>Bacteria</taxon>
        <taxon>Bacillati</taxon>
        <taxon>Bacillota</taxon>
        <taxon>Bacilli</taxon>
        <taxon>Bacillales</taxon>
        <taxon>Bacillaceae</taxon>
        <taxon>Paracerasibacillus</taxon>
    </lineage>
</organism>
<reference evidence="1 2" key="1">
    <citation type="submission" date="2023-10" db="EMBL/GenBank/DDBJ databases">
        <title>Virgibacillus soli CC-YMP-6 genome.</title>
        <authorList>
            <person name="Miliotis G."/>
            <person name="Sengupta P."/>
            <person name="Hameed A."/>
            <person name="Chuvochina M."/>
            <person name="Mcdonagh F."/>
            <person name="Simpson A.C."/>
            <person name="Singh N.K."/>
            <person name="Rekha P.D."/>
            <person name="Raman K."/>
            <person name="Hugenholtz P."/>
            <person name="Venkateswaran K."/>
        </authorList>
    </citation>
    <scope>NUCLEOTIDE SEQUENCE [LARGE SCALE GENOMIC DNA]</scope>
    <source>
        <strain evidence="1 2">CC-YMP-6</strain>
    </source>
</reference>
<dbReference type="EMBL" id="JAWDIQ010000001">
    <property type="protein sequence ID" value="MDY0408062.1"/>
    <property type="molecule type" value="Genomic_DNA"/>
</dbReference>
<gene>
    <name evidence="1" type="ORF">RWD45_04905</name>
</gene>
<protein>
    <recommendedName>
        <fullName evidence="3">Antirepressor AbbA</fullName>
    </recommendedName>
</protein>
<sequence length="63" mass="7559">MKYVLETLHLEEEKEKLPVIKLEIDYELMTLFDALEENDKVGIIKAKEKLNHLRHQLLEIQNK</sequence>
<dbReference type="RefSeq" id="WP_320378825.1">
    <property type="nucleotide sequence ID" value="NZ_JAWDIQ010000001.1"/>
</dbReference>
<evidence type="ECO:0000313" key="2">
    <source>
        <dbReference type="Proteomes" id="UP001275315"/>
    </source>
</evidence>
<comment type="caution">
    <text evidence="1">The sequence shown here is derived from an EMBL/GenBank/DDBJ whole genome shotgun (WGS) entry which is preliminary data.</text>
</comment>